<feature type="binding site" evidence="4">
    <location>
        <position position="17"/>
    </location>
    <ligand>
        <name>Zn(2+)</name>
        <dbReference type="ChEBI" id="CHEBI:29105"/>
    </ligand>
</feature>
<gene>
    <name evidence="4 6" type="primary">mshB</name>
    <name evidence="6" type="ORF">FOE67_01085</name>
</gene>
<dbReference type="EC" id="3.5.1.103" evidence="4"/>
<accession>A0A7W3SZM2</accession>
<evidence type="ECO:0000256" key="2">
    <source>
        <dbReference type="ARBA" id="ARBA00022801"/>
    </source>
</evidence>
<dbReference type="HAMAP" id="MF_01696">
    <property type="entry name" value="MshB"/>
    <property type="match status" value="1"/>
</dbReference>
<dbReference type="Gene3D" id="3.40.50.10320">
    <property type="entry name" value="LmbE-like"/>
    <property type="match status" value="1"/>
</dbReference>
<dbReference type="Pfam" id="PF02585">
    <property type="entry name" value="PIG-L"/>
    <property type="match status" value="1"/>
</dbReference>
<dbReference type="NCBIfam" id="TIGR03445">
    <property type="entry name" value="mycothiol_MshB"/>
    <property type="match status" value="1"/>
</dbReference>
<evidence type="ECO:0000313" key="6">
    <source>
        <dbReference type="EMBL" id="MBB0228137.1"/>
    </source>
</evidence>
<keyword evidence="1 4" id="KW-0479">Metal-binding</keyword>
<dbReference type="PANTHER" id="PTHR12993">
    <property type="entry name" value="N-ACETYLGLUCOSAMINYL-PHOSPHATIDYLINOSITOL DE-N-ACETYLASE-RELATED"/>
    <property type="match status" value="1"/>
</dbReference>
<dbReference type="InterPro" id="IPR017810">
    <property type="entry name" value="Mycothiol_biosynthesis_MshB"/>
</dbReference>
<dbReference type="PANTHER" id="PTHR12993:SF26">
    <property type="entry name" value="1D-MYO-INOSITOL 2-ACETAMIDO-2-DEOXY-ALPHA-D-GLUCOPYRANOSIDE DEACETYLASE"/>
    <property type="match status" value="1"/>
</dbReference>
<dbReference type="GO" id="GO:0010125">
    <property type="term" value="P:mycothiol biosynthetic process"/>
    <property type="evidence" value="ECO:0007669"/>
    <property type="project" value="UniProtKB-UniRule"/>
</dbReference>
<dbReference type="Proteomes" id="UP000530234">
    <property type="component" value="Unassembled WGS sequence"/>
</dbReference>
<reference evidence="7" key="1">
    <citation type="submission" date="2019-10" db="EMBL/GenBank/DDBJ databases">
        <title>Streptomyces sp. nov., a novel actinobacterium isolated from alkaline environment.</title>
        <authorList>
            <person name="Golinska P."/>
        </authorList>
    </citation>
    <scope>NUCLEOTIDE SEQUENCE [LARGE SCALE GENOMIC DNA]</scope>
    <source>
        <strain evidence="7">DSM 42108</strain>
    </source>
</reference>
<comment type="caution">
    <text evidence="6">The sequence shown here is derived from an EMBL/GenBank/DDBJ whole genome shotgun (WGS) entry which is preliminary data.</text>
</comment>
<dbReference type="InterPro" id="IPR003737">
    <property type="entry name" value="GlcNAc_PI_deacetylase-related"/>
</dbReference>
<name>A0A7W3SZM2_9ACTN</name>
<evidence type="ECO:0000256" key="1">
    <source>
        <dbReference type="ARBA" id="ARBA00022723"/>
    </source>
</evidence>
<comment type="catalytic activity">
    <reaction evidence="4">
        <text>1D-myo-inositol 2-acetamido-2-deoxy-alpha-D-glucopyranoside + H2O = 1D-myo-inositol 2-amino-2-deoxy-alpha-D-glucopyranoside + acetate</text>
        <dbReference type="Rhea" id="RHEA:26180"/>
        <dbReference type="ChEBI" id="CHEBI:15377"/>
        <dbReference type="ChEBI" id="CHEBI:30089"/>
        <dbReference type="ChEBI" id="CHEBI:52442"/>
        <dbReference type="ChEBI" id="CHEBI:58886"/>
        <dbReference type="EC" id="3.5.1.103"/>
    </reaction>
</comment>
<dbReference type="RefSeq" id="WP_182659833.1">
    <property type="nucleotide sequence ID" value="NZ_VKHS01000009.1"/>
</dbReference>
<keyword evidence="2 4" id="KW-0378">Hydrolase</keyword>
<evidence type="ECO:0000313" key="7">
    <source>
        <dbReference type="Proteomes" id="UP000530234"/>
    </source>
</evidence>
<comment type="function">
    <text evidence="4">Catalyzes the deacetylation of 1D-myo-inositol 2-acetamido-2-deoxy-alpha-D-glucopyranoside (GlcNAc-Ins) in the mycothiol biosynthesis pathway.</text>
</comment>
<proteinExistence type="inferred from homology"/>
<comment type="cofactor">
    <cofactor evidence="4">
        <name>Zn(2+)</name>
        <dbReference type="ChEBI" id="CHEBI:29105"/>
    </cofactor>
    <text evidence="4">Binds 1 zinc ion per subunit.</text>
</comment>
<keyword evidence="7" id="KW-1185">Reference proteome</keyword>
<dbReference type="SUPFAM" id="SSF102588">
    <property type="entry name" value="LmbE-like"/>
    <property type="match status" value="1"/>
</dbReference>
<feature type="region of interest" description="Disordered" evidence="5">
    <location>
        <begin position="276"/>
        <end position="309"/>
    </location>
</feature>
<dbReference type="AlphaFoldDB" id="A0A7W3SZM2"/>
<feature type="binding site" evidence="4">
    <location>
        <position position="149"/>
    </location>
    <ligand>
        <name>Zn(2+)</name>
        <dbReference type="ChEBI" id="CHEBI:29105"/>
    </ligand>
</feature>
<comment type="similarity">
    <text evidence="4">Belongs to the MshB deacetylase family.</text>
</comment>
<dbReference type="GO" id="GO:0008270">
    <property type="term" value="F:zinc ion binding"/>
    <property type="evidence" value="ECO:0007669"/>
    <property type="project" value="UniProtKB-UniRule"/>
</dbReference>
<organism evidence="6 7">
    <name type="scientific">Streptomyces calidiresistens</name>
    <dbReference type="NCBI Taxonomy" id="1485586"/>
    <lineage>
        <taxon>Bacteria</taxon>
        <taxon>Bacillati</taxon>
        <taxon>Actinomycetota</taxon>
        <taxon>Actinomycetes</taxon>
        <taxon>Kitasatosporales</taxon>
        <taxon>Streptomycetaceae</taxon>
        <taxon>Streptomyces</taxon>
    </lineage>
</organism>
<sequence length="309" mass="32192">MNTGAPGVLLVHAHPDDETITNGVTMAAAVAAGRRVTLVTCTLGEEGEVIPPDLAHLAPDREDRLGPHRVGELSAAMAELGVTDHRFLGGPGRWRDSGMMGAPQNDHPDSLWRSDDDEAAGALAAVIRETRPAVLLTYDPNGGYGHPDHIRAHRIAVRAVELAAEPGPDAHRVPRVLWTCVPRSAAERALTTLRAAGPGRFAGVADLDAIPGVVDDEQAVVTVVGGPREIAAKKAAMRAHATQIDVGEEEVEGVGPVFALSNGLVQPLWTTEWFRLGSGSPPPPGADDPCAGLEPADPADPVTIPGATP</sequence>
<evidence type="ECO:0000256" key="3">
    <source>
        <dbReference type="ARBA" id="ARBA00022833"/>
    </source>
</evidence>
<dbReference type="GO" id="GO:0035595">
    <property type="term" value="F:N-acetylglucosaminylinositol deacetylase activity"/>
    <property type="evidence" value="ECO:0007669"/>
    <property type="project" value="UniProtKB-EC"/>
</dbReference>
<feature type="binding site" evidence="4">
    <location>
        <position position="14"/>
    </location>
    <ligand>
        <name>Zn(2+)</name>
        <dbReference type="ChEBI" id="CHEBI:29105"/>
    </ligand>
</feature>
<keyword evidence="3 4" id="KW-0862">Zinc</keyword>
<dbReference type="EMBL" id="VKHS01000009">
    <property type="protein sequence ID" value="MBB0228137.1"/>
    <property type="molecule type" value="Genomic_DNA"/>
</dbReference>
<evidence type="ECO:0000256" key="5">
    <source>
        <dbReference type="SAM" id="MobiDB-lite"/>
    </source>
</evidence>
<dbReference type="InterPro" id="IPR024078">
    <property type="entry name" value="LmbE-like_dom_sf"/>
</dbReference>
<evidence type="ECO:0000256" key="4">
    <source>
        <dbReference type="HAMAP-Rule" id="MF_01696"/>
    </source>
</evidence>
<protein>
    <recommendedName>
        <fullName evidence="4">1D-myo-inositol 2-acetamido-2-deoxy-alpha-D-glucopyranoside deacetylase</fullName>
        <shortName evidence="4">GlcNAc-Ins deacetylase</shortName>
        <ecNumber evidence="4">3.5.1.103</ecNumber>
    </recommendedName>
    <alternativeName>
        <fullName evidence="4">N-acetyl-1-D-myo-inositol-2-amino-2-deoxy-alpha-D-glucopyranoside deacetylase</fullName>
    </alternativeName>
</protein>